<dbReference type="AlphaFoldDB" id="A0AAN8Z0W6"/>
<evidence type="ECO:0000256" key="1">
    <source>
        <dbReference type="SAM" id="Phobius"/>
    </source>
</evidence>
<accession>A0AAN8Z0W6</accession>
<protein>
    <submittedName>
        <fullName evidence="2">Uncharacterized protein</fullName>
    </submittedName>
</protein>
<dbReference type="PANTHER" id="PTHR33306:SF40">
    <property type="entry name" value="EXPRESSED PROTEIN"/>
    <property type="match status" value="1"/>
</dbReference>
<dbReference type="EMBL" id="JBAMMX010000024">
    <property type="protein sequence ID" value="KAK6916683.1"/>
    <property type="molecule type" value="Genomic_DNA"/>
</dbReference>
<evidence type="ECO:0000313" key="2">
    <source>
        <dbReference type="EMBL" id="KAK6916683.1"/>
    </source>
</evidence>
<keyword evidence="1" id="KW-1133">Transmembrane helix</keyword>
<keyword evidence="3" id="KW-1185">Reference proteome</keyword>
<feature type="transmembrane region" description="Helical" evidence="1">
    <location>
        <begin position="55"/>
        <end position="80"/>
    </location>
</feature>
<organism evidence="2 3">
    <name type="scientific">Dillenia turbinata</name>
    <dbReference type="NCBI Taxonomy" id="194707"/>
    <lineage>
        <taxon>Eukaryota</taxon>
        <taxon>Viridiplantae</taxon>
        <taxon>Streptophyta</taxon>
        <taxon>Embryophyta</taxon>
        <taxon>Tracheophyta</taxon>
        <taxon>Spermatophyta</taxon>
        <taxon>Magnoliopsida</taxon>
        <taxon>eudicotyledons</taxon>
        <taxon>Gunneridae</taxon>
        <taxon>Pentapetalae</taxon>
        <taxon>Dilleniales</taxon>
        <taxon>Dilleniaceae</taxon>
        <taxon>Dillenia</taxon>
    </lineage>
</organism>
<reference evidence="2 3" key="1">
    <citation type="submission" date="2023-12" db="EMBL/GenBank/DDBJ databases">
        <title>A high-quality genome assembly for Dillenia turbinata (Dilleniales).</title>
        <authorList>
            <person name="Chanderbali A."/>
        </authorList>
    </citation>
    <scope>NUCLEOTIDE SEQUENCE [LARGE SCALE GENOMIC DNA]</scope>
    <source>
        <strain evidence="2">LSX21</strain>
        <tissue evidence="2">Leaf</tissue>
    </source>
</reference>
<comment type="caution">
    <text evidence="2">The sequence shown here is derived from an EMBL/GenBank/DDBJ whole genome shotgun (WGS) entry which is preliminary data.</text>
</comment>
<name>A0AAN8Z0W6_9MAGN</name>
<gene>
    <name evidence="2" type="ORF">RJ641_019544</name>
</gene>
<keyword evidence="1" id="KW-0472">Membrane</keyword>
<evidence type="ECO:0000313" key="3">
    <source>
        <dbReference type="Proteomes" id="UP001370490"/>
    </source>
</evidence>
<feature type="transmembrane region" description="Helical" evidence="1">
    <location>
        <begin position="21"/>
        <end position="43"/>
    </location>
</feature>
<sequence>MDWVLYKRRGPEWKHGWAGRTMASISMPPLPLLAIFTIVIFLLSMSQYSGYKAQLHYSIVSFQLLPFLIPILLLFLMASISVQGGRYVFRIPGLDHDSLGLVRSSPSFPHSLSRSVCIELPETYSRNKSKQSMPAATTGENFPPLVPPVTIALPSCIPNSALSRVCKADDTFTSNGFMVNTLNDILNLAFNSSTYGPRENDNSDDFI</sequence>
<dbReference type="Proteomes" id="UP001370490">
    <property type="component" value="Unassembled WGS sequence"/>
</dbReference>
<keyword evidence="1" id="KW-0812">Transmembrane</keyword>
<proteinExistence type="predicted"/>
<dbReference type="PANTHER" id="PTHR33306">
    <property type="entry name" value="EXPRESSED PROTEIN-RELATED-RELATED"/>
    <property type="match status" value="1"/>
</dbReference>